<dbReference type="Proteomes" id="UP000030748">
    <property type="component" value="Unassembled WGS sequence"/>
</dbReference>
<evidence type="ECO:0000313" key="2">
    <source>
        <dbReference type="EMBL" id="EYU26931.1"/>
    </source>
</evidence>
<dbReference type="InterPro" id="IPR039928">
    <property type="entry name" value="LNK"/>
</dbReference>
<reference evidence="2 3" key="1">
    <citation type="journal article" date="2013" name="Proc. Natl. Acad. Sci. U.S.A.">
        <title>Fine-scale variation in meiotic recombination in Mimulus inferred from population shotgun sequencing.</title>
        <authorList>
            <person name="Hellsten U."/>
            <person name="Wright K.M."/>
            <person name="Jenkins J."/>
            <person name="Shu S."/>
            <person name="Yuan Y."/>
            <person name="Wessler S.R."/>
            <person name="Schmutz J."/>
            <person name="Willis J.H."/>
            <person name="Rokhsar D.S."/>
        </authorList>
    </citation>
    <scope>NUCLEOTIDE SEQUENCE [LARGE SCALE GENOMIC DNA]</scope>
    <source>
        <strain evidence="3">cv. DUN x IM62</strain>
    </source>
</reference>
<dbReference type="STRING" id="4155.A0A022QG77"/>
<gene>
    <name evidence="2" type="ORF">MIMGU_mgv1a009497mg</name>
</gene>
<dbReference type="PANTHER" id="PTHR33334">
    <property type="entry name" value="PROTEIN LNK1"/>
    <property type="match status" value="1"/>
</dbReference>
<evidence type="ECO:0000256" key="1">
    <source>
        <dbReference type="SAM" id="MobiDB-lite"/>
    </source>
</evidence>
<dbReference type="eggNOG" id="ENOG502QT3G">
    <property type="taxonomic scope" value="Eukaryota"/>
</dbReference>
<protein>
    <recommendedName>
        <fullName evidence="4">Protein LNK3</fullName>
    </recommendedName>
</protein>
<accession>A0A022QG77</accession>
<keyword evidence="3" id="KW-1185">Reference proteome</keyword>
<dbReference type="GO" id="GO:0007623">
    <property type="term" value="P:circadian rhythm"/>
    <property type="evidence" value="ECO:0007669"/>
    <property type="project" value="InterPro"/>
</dbReference>
<proteinExistence type="predicted"/>
<organism evidence="2 3">
    <name type="scientific">Erythranthe guttata</name>
    <name type="common">Yellow monkey flower</name>
    <name type="synonym">Mimulus guttatus</name>
    <dbReference type="NCBI Taxonomy" id="4155"/>
    <lineage>
        <taxon>Eukaryota</taxon>
        <taxon>Viridiplantae</taxon>
        <taxon>Streptophyta</taxon>
        <taxon>Embryophyta</taxon>
        <taxon>Tracheophyta</taxon>
        <taxon>Spermatophyta</taxon>
        <taxon>Magnoliopsida</taxon>
        <taxon>eudicotyledons</taxon>
        <taxon>Gunneridae</taxon>
        <taxon>Pentapetalae</taxon>
        <taxon>asterids</taxon>
        <taxon>lamiids</taxon>
        <taxon>Lamiales</taxon>
        <taxon>Phrymaceae</taxon>
        <taxon>Erythranthe</taxon>
    </lineage>
</organism>
<evidence type="ECO:0000313" key="3">
    <source>
        <dbReference type="Proteomes" id="UP000030748"/>
    </source>
</evidence>
<dbReference type="EMBL" id="KI631555">
    <property type="protein sequence ID" value="EYU26931.1"/>
    <property type="molecule type" value="Genomic_DNA"/>
</dbReference>
<feature type="region of interest" description="Disordered" evidence="1">
    <location>
        <begin position="218"/>
        <end position="252"/>
    </location>
</feature>
<name>A0A022QG77_ERYGU</name>
<sequence>MEWYFANNMENLTVPKDEEMMDRLPSPDSWSSWGKVVGNFNSPKKLTVLGVEDFLLNDNNDDDVNDDDDVVEQLSTPRSRRQQNRHQDSDSQLNNLSKIDDADDIFFRSIFEADASSADRADSSASFRQASSNQDQMAMDNLENFGHFLPSEEMEFETSNSDEHFEFDMFEDMNEEDMSTEESVLLELQTLALQLANKTRVCFRDSLYRLAENSRLHQNNFGQNTKDENENGKATTSGGPYSARESQAKRSDTNAIDRTIATLLFNTIQCCNITADTAPNVTAEKAEKEYQANDFYLSGFYEPSLSTTADGDAEVPTFGLTNQRLTKARAHFSDTYAMAS</sequence>
<dbReference type="PhylomeDB" id="A0A022QG77"/>
<evidence type="ECO:0008006" key="4">
    <source>
        <dbReference type="Google" id="ProtNLM"/>
    </source>
</evidence>
<dbReference type="PANTHER" id="PTHR33334:SF10">
    <property type="entry name" value="PROTEIN LNK4"/>
    <property type="match status" value="1"/>
</dbReference>
<dbReference type="GO" id="GO:0006355">
    <property type="term" value="P:regulation of DNA-templated transcription"/>
    <property type="evidence" value="ECO:0007669"/>
    <property type="project" value="InterPro"/>
</dbReference>
<feature type="region of interest" description="Disordered" evidence="1">
    <location>
        <begin position="74"/>
        <end position="95"/>
    </location>
</feature>
<dbReference type="AlphaFoldDB" id="A0A022QG77"/>